<keyword evidence="5 10" id="KW-0067">ATP-binding</keyword>
<dbReference type="GO" id="GO:0046872">
    <property type="term" value="F:metal ion binding"/>
    <property type="evidence" value="ECO:0007669"/>
    <property type="project" value="UniProtKB-KW"/>
</dbReference>
<keyword evidence="13" id="KW-1185">Reference proteome</keyword>
<dbReference type="PANTHER" id="PTHR45866:SF1">
    <property type="entry name" value="DNA GYRASE SUBUNIT B, MITOCHONDRIAL"/>
    <property type="match status" value="1"/>
</dbReference>
<dbReference type="InterPro" id="IPR002288">
    <property type="entry name" value="DNA_gyrase_B_C"/>
</dbReference>
<dbReference type="Pfam" id="PF00204">
    <property type="entry name" value="DNA_gyraseB"/>
    <property type="match status" value="1"/>
</dbReference>
<evidence type="ECO:0000256" key="5">
    <source>
        <dbReference type="ARBA" id="ARBA00022840"/>
    </source>
</evidence>
<feature type="domain" description="Toprim" evidence="11">
    <location>
        <begin position="421"/>
        <end position="536"/>
    </location>
</feature>
<reference evidence="12" key="1">
    <citation type="journal article" date="2019" name="PLoS Negl. Trop. Dis.">
        <title>Revisiting the worldwide diversity of Leptospira species in the environment.</title>
        <authorList>
            <person name="Vincent A.T."/>
            <person name="Schiettekatte O."/>
            <person name="Bourhy P."/>
            <person name="Veyrier F.J."/>
            <person name="Picardeau M."/>
        </authorList>
    </citation>
    <scope>NUCLEOTIDE SEQUENCE [LARGE SCALE GENOMIC DNA]</scope>
    <source>
        <strain evidence="12">SCS5</strain>
    </source>
</reference>
<evidence type="ECO:0000256" key="3">
    <source>
        <dbReference type="ARBA" id="ARBA00022723"/>
    </source>
</evidence>
<dbReference type="InterPro" id="IPR018522">
    <property type="entry name" value="TopoIIA_CS"/>
</dbReference>
<dbReference type="Pfam" id="PF00986">
    <property type="entry name" value="DNA_gyraseB_C"/>
    <property type="match status" value="1"/>
</dbReference>
<dbReference type="HAMAP" id="MF_01898">
    <property type="entry name" value="GyrB"/>
    <property type="match status" value="1"/>
</dbReference>
<dbReference type="Gene3D" id="3.40.50.670">
    <property type="match status" value="1"/>
</dbReference>
<dbReference type="NCBIfam" id="NF011501">
    <property type="entry name" value="PRK14939.1"/>
    <property type="match status" value="1"/>
</dbReference>
<comment type="caution">
    <text evidence="12">The sequence shown here is derived from an EMBL/GenBank/DDBJ whole genome shotgun (WGS) entry which is preliminary data.</text>
</comment>
<evidence type="ECO:0000256" key="6">
    <source>
        <dbReference type="ARBA" id="ARBA00022842"/>
    </source>
</evidence>
<dbReference type="PROSITE" id="PS00177">
    <property type="entry name" value="TOPOISOMERASE_II"/>
    <property type="match status" value="1"/>
</dbReference>
<dbReference type="Proteomes" id="UP000297855">
    <property type="component" value="Unassembled WGS sequence"/>
</dbReference>
<keyword evidence="3 10" id="KW-0479">Metal-binding</keyword>
<dbReference type="NCBIfam" id="NF004189">
    <property type="entry name" value="PRK05644.1"/>
    <property type="match status" value="1"/>
</dbReference>
<evidence type="ECO:0000313" key="13">
    <source>
        <dbReference type="Proteomes" id="UP000297855"/>
    </source>
</evidence>
<dbReference type="InterPro" id="IPR003594">
    <property type="entry name" value="HATPase_dom"/>
</dbReference>
<dbReference type="InterPro" id="IPR036890">
    <property type="entry name" value="HATPase_C_sf"/>
</dbReference>
<dbReference type="EC" id="5.6.2.2" evidence="10"/>
<dbReference type="InterPro" id="IPR013506">
    <property type="entry name" value="Topo_IIA_bsu_dom2"/>
</dbReference>
<keyword evidence="8" id="KW-0238">DNA-binding</keyword>
<dbReference type="GO" id="GO:0034335">
    <property type="term" value="F:DNA negative supercoiling activity"/>
    <property type="evidence" value="ECO:0007669"/>
    <property type="project" value="UniProtKB-ARBA"/>
</dbReference>
<dbReference type="FunFam" id="3.40.50.670:FF:000002">
    <property type="entry name" value="DNA gyrase subunit B"/>
    <property type="match status" value="1"/>
</dbReference>
<dbReference type="Gene3D" id="3.30.230.10">
    <property type="match status" value="1"/>
</dbReference>
<comment type="catalytic activity">
    <reaction evidence="1 10">
        <text>ATP-dependent breakage, passage and rejoining of double-stranded DNA.</text>
        <dbReference type="EC" id="5.6.2.2"/>
    </reaction>
</comment>
<sequence>MSQSDNSYSAGQIKILEGLEAVRKRPGMYIGTQDESGLHKMVYEVVDNSVDEAMAGHCSEITISILPNNIIEVRDNGRGIPTAIHPDKNISTIEVVMTILHAGGKFENDAYKVSGGLHGVGVSVVNALSEWLEVEVYQQGKVHYQKYAKGVPQGPVSVRGDSQDRGTLVRFKPDSSIFTTTEFQFDVLTTRFRELAFLNKGLKLIVKDNRKPEPETHEFLFDGGIVSFVEYLNENKHPLHKTIHFERNKDDVVAEIAIQYSDTYSENIFCFTNNINNNLGGTHLEGFRAALTRTLNDYLKKEQQLSKKQPSGLSGDDLKEGLTAVISVKIPQPQFNSQTKEKLVNAEIKGIMQTLTGEGLSLFFEENPSVTKKILEKCILAAKAREAARKARDLTRRKTVLEGGGLPGKLADCSEKDPAASELYIVEGDSAGGSAKQGRDRNYQAILPLKGKILNVEKSRLDKILGNEEIRTLVSALGTGIGEDEFNVDKIRYHKIFIMTDADIDGSHIRTLLLTFFFRYMKSVIEKGYLYVAQPPLYLIRHGKNSTYLYSDKEKEEYLKTIGSEKAVIQRYKGLGEMNPEQLWETTMDPERRVVLKVKLDDYVEAEDTFNILMGDEVVPRRRFIEVNAAKVANLDL</sequence>
<dbReference type="InterPro" id="IPR001241">
    <property type="entry name" value="Topo_IIA"/>
</dbReference>
<dbReference type="GO" id="GO:0003677">
    <property type="term" value="F:DNA binding"/>
    <property type="evidence" value="ECO:0007669"/>
    <property type="project" value="UniProtKB-KW"/>
</dbReference>
<evidence type="ECO:0000256" key="2">
    <source>
        <dbReference type="ARBA" id="ARBA00010708"/>
    </source>
</evidence>
<feature type="site" description="Interaction with DNA" evidence="10">
    <location>
        <position position="455"/>
    </location>
</feature>
<dbReference type="SUPFAM" id="SSF54211">
    <property type="entry name" value="Ribosomal protein S5 domain 2-like"/>
    <property type="match status" value="1"/>
</dbReference>
<dbReference type="CDD" id="cd00822">
    <property type="entry name" value="TopoII_Trans_DNA_gyrase"/>
    <property type="match status" value="1"/>
</dbReference>
<dbReference type="NCBIfam" id="TIGR01059">
    <property type="entry name" value="gyrB"/>
    <property type="match status" value="1"/>
</dbReference>
<dbReference type="InterPro" id="IPR006171">
    <property type="entry name" value="TOPRIM_dom"/>
</dbReference>
<keyword evidence="4 10" id="KW-0547">Nucleotide-binding</keyword>
<dbReference type="CDD" id="cd16928">
    <property type="entry name" value="HATPase_GyrB-like"/>
    <property type="match status" value="1"/>
</dbReference>
<feature type="binding site" evidence="10">
    <location>
        <position position="427"/>
    </location>
    <ligand>
        <name>Mg(2+)</name>
        <dbReference type="ChEBI" id="CHEBI:18420"/>
        <label>1</label>
        <note>catalytic</note>
    </ligand>
</feature>
<dbReference type="Gene3D" id="3.30.565.10">
    <property type="entry name" value="Histidine kinase-like ATPase, C-terminal domain"/>
    <property type="match status" value="1"/>
</dbReference>
<feature type="binding site" evidence="10">
    <location>
        <position position="503"/>
    </location>
    <ligand>
        <name>Mg(2+)</name>
        <dbReference type="ChEBI" id="CHEBI:18420"/>
        <label>2</label>
    </ligand>
</feature>
<dbReference type="GO" id="GO:0006265">
    <property type="term" value="P:DNA topological change"/>
    <property type="evidence" value="ECO:0007669"/>
    <property type="project" value="UniProtKB-UniRule"/>
</dbReference>
<dbReference type="AlphaFoldDB" id="A0A4R9GSC6"/>
<dbReference type="FunFam" id="3.30.565.10:FF:000002">
    <property type="entry name" value="DNA gyrase subunit B"/>
    <property type="match status" value="1"/>
</dbReference>
<dbReference type="GO" id="GO:0006261">
    <property type="term" value="P:DNA-templated DNA replication"/>
    <property type="evidence" value="ECO:0007669"/>
    <property type="project" value="UniProtKB-UniRule"/>
</dbReference>
<dbReference type="Pfam" id="PF02518">
    <property type="entry name" value="HATPase_c"/>
    <property type="match status" value="1"/>
</dbReference>
<dbReference type="InterPro" id="IPR020568">
    <property type="entry name" value="Ribosomal_Su5_D2-typ_SF"/>
</dbReference>
<dbReference type="InterPro" id="IPR034160">
    <property type="entry name" value="TOPRIM_GyrB"/>
</dbReference>
<organism evidence="12 13">
    <name type="scientific">Leptospira fluminis</name>
    <dbReference type="NCBI Taxonomy" id="2484979"/>
    <lineage>
        <taxon>Bacteria</taxon>
        <taxon>Pseudomonadati</taxon>
        <taxon>Spirochaetota</taxon>
        <taxon>Spirochaetia</taxon>
        <taxon>Leptospirales</taxon>
        <taxon>Leptospiraceae</taxon>
        <taxon>Leptospira</taxon>
    </lineage>
</organism>
<dbReference type="Pfam" id="PF01751">
    <property type="entry name" value="Toprim"/>
    <property type="match status" value="1"/>
</dbReference>
<evidence type="ECO:0000313" key="12">
    <source>
        <dbReference type="EMBL" id="TGK21122.1"/>
    </source>
</evidence>
<evidence type="ECO:0000256" key="7">
    <source>
        <dbReference type="ARBA" id="ARBA00023029"/>
    </source>
</evidence>
<keyword evidence="6 10" id="KW-0460">Magnesium</keyword>
<comment type="subunit">
    <text evidence="10">Heterotetramer, composed of two GyrA and two GyrB chains. In the heterotetramer, GyrA contains the active site tyrosine that forms a transient covalent intermediate with DNA, while GyrB binds cofactors and catalyzes ATP hydrolysis.</text>
</comment>
<keyword evidence="9 10" id="KW-0413">Isomerase</keyword>
<comment type="miscellaneous">
    <text evidence="10">Few gyrases are as efficient as E.coli at forming negative supercoils. Not all organisms have 2 type II topoisomerases; in organisms with a single type II topoisomerase this enzyme also has to decatenate newly replicated chromosomes.</text>
</comment>
<feature type="binding site" evidence="10">
    <location>
        <position position="501"/>
    </location>
    <ligand>
        <name>Mg(2+)</name>
        <dbReference type="ChEBI" id="CHEBI:18420"/>
        <label>1</label>
        <note>catalytic</note>
    </ligand>
</feature>
<evidence type="ECO:0000256" key="9">
    <source>
        <dbReference type="ARBA" id="ARBA00023235"/>
    </source>
</evidence>
<name>A0A4R9GSC6_9LEPT</name>
<comment type="function">
    <text evidence="10">A type II topoisomerase that negatively supercoils closed circular double-stranded (ds) DNA in an ATP-dependent manner to modulate DNA topology and maintain chromosomes in an underwound state. Negative supercoiling favors strand separation, and DNA replication, transcription, recombination and repair, all of which involve strand separation. Also able to catalyze the interconversion of other topological isomers of dsDNA rings, including catenanes and knotted rings. Type II topoisomerases break and join 2 DNA strands simultaneously in an ATP-dependent manner.</text>
</comment>
<dbReference type="SUPFAM" id="SSF56719">
    <property type="entry name" value="Type II DNA topoisomerase"/>
    <property type="match status" value="1"/>
</dbReference>
<evidence type="ECO:0000256" key="10">
    <source>
        <dbReference type="HAMAP-Rule" id="MF_01898"/>
    </source>
</evidence>
<keyword evidence="7 10" id="KW-0799">Topoisomerase</keyword>
<evidence type="ECO:0000259" key="11">
    <source>
        <dbReference type="PROSITE" id="PS50880"/>
    </source>
</evidence>
<dbReference type="SMART" id="SM00433">
    <property type="entry name" value="TOP2c"/>
    <property type="match status" value="1"/>
</dbReference>
<dbReference type="CDD" id="cd03366">
    <property type="entry name" value="TOPRIM_TopoIIA_GyrB"/>
    <property type="match status" value="1"/>
</dbReference>
<dbReference type="InterPro" id="IPR000565">
    <property type="entry name" value="Topo_IIA_B"/>
</dbReference>
<dbReference type="PANTHER" id="PTHR45866">
    <property type="entry name" value="DNA GYRASE/TOPOISOMERASE SUBUNIT B"/>
    <property type="match status" value="1"/>
</dbReference>
<dbReference type="PROSITE" id="PS50880">
    <property type="entry name" value="TOPRIM"/>
    <property type="match status" value="1"/>
</dbReference>
<comment type="similarity">
    <text evidence="2 10">Belongs to the type II topoisomerase GyrB family.</text>
</comment>
<dbReference type="InterPro" id="IPR013760">
    <property type="entry name" value="Topo_IIA-like_dom_sf"/>
</dbReference>
<protein>
    <recommendedName>
        <fullName evidence="10">DNA gyrase subunit B</fullName>
        <ecNumber evidence="10">5.6.2.2</ecNumber>
    </recommendedName>
</protein>
<dbReference type="SUPFAM" id="SSF55874">
    <property type="entry name" value="ATPase domain of HSP90 chaperone/DNA topoisomerase II/histidine kinase"/>
    <property type="match status" value="1"/>
</dbReference>
<evidence type="ECO:0000256" key="1">
    <source>
        <dbReference type="ARBA" id="ARBA00000185"/>
    </source>
</evidence>
<dbReference type="OrthoDB" id="9802808at2"/>
<comment type="subcellular location">
    <subcellularLocation>
        <location evidence="10">Cytoplasm</location>
    </subcellularLocation>
</comment>
<dbReference type="GO" id="GO:0005737">
    <property type="term" value="C:cytoplasm"/>
    <property type="evidence" value="ECO:0007669"/>
    <property type="project" value="UniProtKB-SubCell"/>
</dbReference>
<comment type="cofactor">
    <cofactor evidence="10">
        <name>Mg(2+)</name>
        <dbReference type="ChEBI" id="CHEBI:18420"/>
    </cofactor>
    <cofactor evidence="10">
        <name>Mn(2+)</name>
        <dbReference type="ChEBI" id="CHEBI:29035"/>
    </cofactor>
    <cofactor evidence="10">
        <name>Ca(2+)</name>
        <dbReference type="ChEBI" id="CHEBI:29108"/>
    </cofactor>
    <text evidence="10">Binds two Mg(2+) per subunit. The magnesium ions form salt bridges with both the protein and the DNA. Can also accept other divalent metal cations, such as Mn(2+) or Ca(2+).</text>
</comment>
<dbReference type="GO" id="GO:0005524">
    <property type="term" value="F:ATP binding"/>
    <property type="evidence" value="ECO:0007669"/>
    <property type="project" value="UniProtKB-UniRule"/>
</dbReference>
<feature type="binding site" evidence="10">
    <location>
        <position position="501"/>
    </location>
    <ligand>
        <name>Mg(2+)</name>
        <dbReference type="ChEBI" id="CHEBI:18420"/>
        <label>2</label>
    </ligand>
</feature>
<accession>A0A4R9GSC6</accession>
<dbReference type="EMBL" id="RQEV01000003">
    <property type="protein sequence ID" value="TGK21122.1"/>
    <property type="molecule type" value="Genomic_DNA"/>
</dbReference>
<dbReference type="RefSeq" id="WP_135812413.1">
    <property type="nucleotide sequence ID" value="NZ_RQEV01000003.1"/>
</dbReference>
<keyword evidence="10" id="KW-0963">Cytoplasm</keyword>
<dbReference type="InterPro" id="IPR011557">
    <property type="entry name" value="GyrB"/>
</dbReference>
<evidence type="ECO:0000256" key="8">
    <source>
        <dbReference type="ARBA" id="ARBA00023125"/>
    </source>
</evidence>
<dbReference type="PRINTS" id="PR01159">
    <property type="entry name" value="DNAGYRASEB"/>
</dbReference>
<gene>
    <name evidence="10 12" type="primary">gyrB</name>
    <name evidence="12" type="ORF">EHO61_04505</name>
</gene>
<feature type="site" description="Interaction with DNA" evidence="10">
    <location>
        <position position="452"/>
    </location>
</feature>
<dbReference type="InterPro" id="IPR013759">
    <property type="entry name" value="Topo_IIA_B_C"/>
</dbReference>
<evidence type="ECO:0000256" key="4">
    <source>
        <dbReference type="ARBA" id="ARBA00022741"/>
    </source>
</evidence>
<proteinExistence type="inferred from homology"/>
<dbReference type="PRINTS" id="PR00418">
    <property type="entry name" value="TPI2FAMILY"/>
</dbReference>
<dbReference type="SMART" id="SM00387">
    <property type="entry name" value="HATPase_c"/>
    <property type="match status" value="1"/>
</dbReference>
<dbReference type="GO" id="GO:0005694">
    <property type="term" value="C:chromosome"/>
    <property type="evidence" value="ECO:0007669"/>
    <property type="project" value="InterPro"/>
</dbReference>
<dbReference type="InterPro" id="IPR014721">
    <property type="entry name" value="Ribsml_uS5_D2-typ_fold_subgr"/>
</dbReference>
<dbReference type="FunFam" id="3.30.230.10:FF:000005">
    <property type="entry name" value="DNA gyrase subunit B"/>
    <property type="match status" value="1"/>
</dbReference>